<reference evidence="2 3" key="1">
    <citation type="journal article" date="2018" name="Microbiome">
        <title>Fine metagenomic profile of the Mediterranean stratified and mixed water columns revealed by assembly and recruitment.</title>
        <authorList>
            <person name="Haro-Moreno J.M."/>
            <person name="Lopez-Perez M."/>
            <person name="De La Torre J.R."/>
            <person name="Picazo A."/>
            <person name="Camacho A."/>
            <person name="Rodriguez-Valera F."/>
        </authorList>
    </citation>
    <scope>NUCLEOTIDE SEQUENCE [LARGE SCALE GENOMIC DNA]</scope>
    <source>
        <strain evidence="2">MED-G57</strain>
    </source>
</reference>
<accession>A0A368DMX2</accession>
<dbReference type="PANTHER" id="PTHR30388:SF4">
    <property type="entry name" value="MOLYBDENUM COFACTOR INSERTION CHAPERONE PAOD"/>
    <property type="match status" value="1"/>
</dbReference>
<dbReference type="PANTHER" id="PTHR30388">
    <property type="entry name" value="ALDEHYDE OXIDOREDUCTASE MOLYBDENUM COFACTOR ASSEMBLY PROTEIN"/>
    <property type="match status" value="1"/>
</dbReference>
<proteinExistence type="predicted"/>
<sequence length="224" mass="25587">MKEEFLNTIIESQEKRQAIVYLLNIDNHDEKILYPNEKTGNKELDVKLLECIRSDKSMLLNIDNQNYFIDIYNPPLKLIIIGAVHIAQHLILFAKNLNFDCILIDPREGFANAERFPGVKIYNNWPDEVMNDIDIDHRTAIVTLTHDPKIDDVALRLVLKCECFYIGSLGSRKTHLSRLDRLGLDFNSSDLKRIHGPIGLNIGARTPVEIALSIVGEIISILRN</sequence>
<feature type="domain" description="XdhC Rossmann" evidence="1">
    <location>
        <begin position="78"/>
        <end position="218"/>
    </location>
</feature>
<dbReference type="Proteomes" id="UP000253570">
    <property type="component" value="Unassembled WGS sequence"/>
</dbReference>
<comment type="caution">
    <text evidence="2">The sequence shown here is derived from an EMBL/GenBank/DDBJ whole genome shotgun (WGS) entry which is preliminary data.</text>
</comment>
<protein>
    <submittedName>
        <fullName evidence="2">Xanthine dehydrogenase</fullName>
    </submittedName>
</protein>
<evidence type="ECO:0000313" key="3">
    <source>
        <dbReference type="Proteomes" id="UP000253570"/>
    </source>
</evidence>
<dbReference type="InterPro" id="IPR027051">
    <property type="entry name" value="XdhC_Rossmann_dom"/>
</dbReference>
<organism evidence="2 3">
    <name type="scientific">PS1 clade bacterium</name>
    <dbReference type="NCBI Taxonomy" id="2175152"/>
    <lineage>
        <taxon>Bacteria</taxon>
        <taxon>Pseudomonadati</taxon>
        <taxon>Pseudomonadota</taxon>
        <taxon>Alphaproteobacteria</taxon>
        <taxon>PS1 clade</taxon>
    </lineage>
</organism>
<name>A0A368DMX2_9PROT</name>
<evidence type="ECO:0000259" key="1">
    <source>
        <dbReference type="Pfam" id="PF13478"/>
    </source>
</evidence>
<dbReference type="InterPro" id="IPR052698">
    <property type="entry name" value="MoCofactor_Util/Proc"/>
</dbReference>
<dbReference type="EMBL" id="QOQD01000009">
    <property type="protein sequence ID" value="RCL73180.1"/>
    <property type="molecule type" value="Genomic_DNA"/>
</dbReference>
<evidence type="ECO:0000313" key="2">
    <source>
        <dbReference type="EMBL" id="RCL73180.1"/>
    </source>
</evidence>
<dbReference type="Pfam" id="PF13478">
    <property type="entry name" value="XdhC_C"/>
    <property type="match status" value="1"/>
</dbReference>
<dbReference type="AlphaFoldDB" id="A0A368DMX2"/>
<dbReference type="Gene3D" id="3.40.50.720">
    <property type="entry name" value="NAD(P)-binding Rossmann-like Domain"/>
    <property type="match status" value="1"/>
</dbReference>
<gene>
    <name evidence="2" type="ORF">DBW71_04355</name>
</gene>